<dbReference type="EMBL" id="BMWS01000040">
    <property type="protein sequence ID" value="GGX33455.1"/>
    <property type="molecule type" value="Genomic_DNA"/>
</dbReference>
<evidence type="ECO:0000313" key="10">
    <source>
        <dbReference type="EMBL" id="GGX33455.1"/>
    </source>
</evidence>
<dbReference type="Gene3D" id="3.30.450.20">
    <property type="entry name" value="PAS domain"/>
    <property type="match status" value="4"/>
</dbReference>
<comment type="caution">
    <text evidence="10">The sequence shown here is derived from an EMBL/GenBank/DDBJ whole genome shotgun (WGS) entry which is preliminary data.</text>
</comment>
<keyword evidence="3" id="KW-0597">Phosphoprotein</keyword>
<keyword evidence="11" id="KW-1185">Reference proteome</keyword>
<dbReference type="SUPFAM" id="SSF47384">
    <property type="entry name" value="Homodimeric domain of signal transducing histidine kinase"/>
    <property type="match status" value="1"/>
</dbReference>
<dbReference type="RefSeq" id="WP_035088648.1">
    <property type="nucleotide sequence ID" value="NZ_BMWS01000040.1"/>
</dbReference>
<dbReference type="PANTHER" id="PTHR43304">
    <property type="entry name" value="PHYTOCHROME-LIKE PROTEIN CPH1"/>
    <property type="match status" value="1"/>
</dbReference>
<dbReference type="NCBIfam" id="TIGR00229">
    <property type="entry name" value="sensory_box"/>
    <property type="match status" value="2"/>
</dbReference>
<dbReference type="PROSITE" id="PS50113">
    <property type="entry name" value="PAC"/>
    <property type="match status" value="2"/>
</dbReference>
<dbReference type="Proteomes" id="UP000601108">
    <property type="component" value="Unassembled WGS sequence"/>
</dbReference>
<keyword evidence="4" id="KW-0808">Transferase</keyword>
<evidence type="ECO:0000256" key="1">
    <source>
        <dbReference type="ARBA" id="ARBA00000085"/>
    </source>
</evidence>
<dbReference type="SMART" id="SM00388">
    <property type="entry name" value="HisKA"/>
    <property type="match status" value="1"/>
</dbReference>
<dbReference type="AlphaFoldDB" id="A0A918N482"/>
<feature type="domain" description="PAS" evidence="8">
    <location>
        <begin position="429"/>
        <end position="499"/>
    </location>
</feature>
<feature type="domain" description="Histidine kinase" evidence="7">
    <location>
        <begin position="583"/>
        <end position="810"/>
    </location>
</feature>
<dbReference type="Pfam" id="PF02518">
    <property type="entry name" value="HATPase_c"/>
    <property type="match status" value="1"/>
</dbReference>
<dbReference type="Pfam" id="PF00512">
    <property type="entry name" value="HisKA"/>
    <property type="match status" value="1"/>
</dbReference>
<dbReference type="SUPFAM" id="SSF55785">
    <property type="entry name" value="PYP-like sensor domain (PAS domain)"/>
    <property type="match status" value="3"/>
</dbReference>
<evidence type="ECO:0000259" key="7">
    <source>
        <dbReference type="PROSITE" id="PS50109"/>
    </source>
</evidence>
<dbReference type="FunFam" id="3.30.450.20:FF:000099">
    <property type="entry name" value="Sensory box sensor histidine kinase"/>
    <property type="match status" value="2"/>
</dbReference>
<feature type="domain" description="PAC" evidence="9">
    <location>
        <begin position="502"/>
        <end position="554"/>
    </location>
</feature>
<dbReference type="InterPro" id="IPR001610">
    <property type="entry name" value="PAC"/>
</dbReference>
<dbReference type="Pfam" id="PF08447">
    <property type="entry name" value="PAS_3"/>
    <property type="match status" value="2"/>
</dbReference>
<dbReference type="InterPro" id="IPR005467">
    <property type="entry name" value="His_kinase_dom"/>
</dbReference>
<evidence type="ECO:0000256" key="2">
    <source>
        <dbReference type="ARBA" id="ARBA00012438"/>
    </source>
</evidence>
<evidence type="ECO:0000256" key="4">
    <source>
        <dbReference type="ARBA" id="ARBA00022679"/>
    </source>
</evidence>
<comment type="catalytic activity">
    <reaction evidence="1">
        <text>ATP + protein L-histidine = ADP + protein N-phospho-L-histidine.</text>
        <dbReference type="EC" id="2.7.13.3"/>
    </reaction>
</comment>
<evidence type="ECO:0000256" key="3">
    <source>
        <dbReference type="ARBA" id="ARBA00022553"/>
    </source>
</evidence>
<name>A0A918N482_9FLAO</name>
<dbReference type="InterPro" id="IPR000014">
    <property type="entry name" value="PAS"/>
</dbReference>
<dbReference type="SMART" id="SM00091">
    <property type="entry name" value="PAS"/>
    <property type="match status" value="3"/>
</dbReference>
<dbReference type="PROSITE" id="PS50112">
    <property type="entry name" value="PAS"/>
    <property type="match status" value="2"/>
</dbReference>
<dbReference type="InterPro" id="IPR013655">
    <property type="entry name" value="PAS_fold_3"/>
</dbReference>
<dbReference type="InterPro" id="IPR003661">
    <property type="entry name" value="HisK_dim/P_dom"/>
</dbReference>
<dbReference type="InterPro" id="IPR036890">
    <property type="entry name" value="HATPase_C_sf"/>
</dbReference>
<feature type="domain" description="PAC" evidence="9">
    <location>
        <begin position="246"/>
        <end position="298"/>
    </location>
</feature>
<organism evidence="10 11">
    <name type="scientific">Aquimarina muelleri</name>
    <dbReference type="NCBI Taxonomy" id="279356"/>
    <lineage>
        <taxon>Bacteria</taxon>
        <taxon>Pseudomonadati</taxon>
        <taxon>Bacteroidota</taxon>
        <taxon>Flavobacteriia</taxon>
        <taxon>Flavobacteriales</taxon>
        <taxon>Flavobacteriaceae</taxon>
        <taxon>Aquimarina</taxon>
    </lineage>
</organism>
<sequence>MKTKKNHSTLEFLPQGGEMGDLIRAKNWSKTSIGNPEDWPQSLRTTISIILNSKFPMFLFWGPELICFYNDAYRPSLGKEGKHPYILGSKAEDYWKEIWQDIKPLIDSILSGNEANLTEDQLLPIYRNGKVEDVYWTYSYSAVHDESGKPMGVFVTCTETTKKIMAIKQLQESEDRFRTLSDQTPMMVFMANKDAEVTYWNKSWLDYTGQTFEQAIGRSWDKIVHPNDYQRLLETYSISIEKRSNYTIEVRMKGKDGKYRWFLFSGGPHYLENQQYEGNVGSGMDIHDHKEALYELKNSKNEFQFVIEAAKLATFNYNPITNKFLCNERLKDWFGLKSKDNVDLSTAIASVAKKDQKRVKKAIQKSLEFSSGGSYDIDYTIIDPNTLQERMVRAKGSTLFNKDKVAYRFTGILIDVSKESLANKKIKESEQRFKLLAKSLPIMVWTADVNGNLNYFNKVVYKYSGLQQGEIDNDGWLQIVHKNEREENIKKWKNSIDTGNDFLFEHRFKRNDGKYRWQLSRATPQRNEEGKITMWVGTSTDIQDQKLFAKRLEKQVKKRTLELEQNNTYLENMNKELQAFAYISSHDLQEPLRKIQTFASRIVSNEYDNLSDRGKDWFRRMQNAAQRMQVLIEDLLTYSRVNNTEIHLENRDLTAIINEVIEDLEEELKEKNVKIELAQLNKINIIPFQFRQLINNLLTNAIKFSSTDRKPLIKISSKIKYGRDFENEKLIANNEYCYICISDNGIGFEPQYGNKIFEIFQRLHNRGDYEGTGIGLAIVKKVVDNHKGFITAIGTPKKGATFNIYIPVNTENILGLKEAL</sequence>
<dbReference type="CDD" id="cd00082">
    <property type="entry name" value="HisKA"/>
    <property type="match status" value="1"/>
</dbReference>
<protein>
    <recommendedName>
        <fullName evidence="2">histidine kinase</fullName>
        <ecNumber evidence="2">2.7.13.3</ecNumber>
    </recommendedName>
</protein>
<dbReference type="Gene3D" id="3.30.565.10">
    <property type="entry name" value="Histidine kinase-like ATPase, C-terminal domain"/>
    <property type="match status" value="1"/>
</dbReference>
<dbReference type="InterPro" id="IPR035965">
    <property type="entry name" value="PAS-like_dom_sf"/>
</dbReference>
<reference evidence="10 11" key="1">
    <citation type="journal article" date="2014" name="Int. J. Syst. Evol. Microbiol.">
        <title>Complete genome sequence of Corynebacterium casei LMG S-19264T (=DSM 44701T), isolated from a smear-ripened cheese.</title>
        <authorList>
            <consortium name="US DOE Joint Genome Institute (JGI-PGF)"/>
            <person name="Walter F."/>
            <person name="Albersmeier A."/>
            <person name="Kalinowski J."/>
            <person name="Ruckert C."/>
        </authorList>
    </citation>
    <scope>NUCLEOTIDE SEQUENCE [LARGE SCALE GENOMIC DNA]</scope>
    <source>
        <strain evidence="10 11">KCTC 12285</strain>
    </source>
</reference>
<keyword evidence="6" id="KW-0175">Coiled coil</keyword>
<evidence type="ECO:0000313" key="11">
    <source>
        <dbReference type="Proteomes" id="UP000601108"/>
    </source>
</evidence>
<dbReference type="EC" id="2.7.13.3" evidence="2"/>
<dbReference type="InterPro" id="IPR004358">
    <property type="entry name" value="Sig_transdc_His_kin-like_C"/>
</dbReference>
<feature type="coiled-coil region" evidence="6">
    <location>
        <begin position="650"/>
        <end position="681"/>
    </location>
</feature>
<evidence type="ECO:0000259" key="9">
    <source>
        <dbReference type="PROSITE" id="PS50113"/>
    </source>
</evidence>
<gene>
    <name evidence="10" type="ORF">GCM10007384_37650</name>
</gene>
<dbReference type="InterPro" id="IPR036097">
    <property type="entry name" value="HisK_dim/P_sf"/>
</dbReference>
<dbReference type="InterPro" id="IPR003594">
    <property type="entry name" value="HATPase_dom"/>
</dbReference>
<dbReference type="PRINTS" id="PR00344">
    <property type="entry name" value="BCTRLSENSOR"/>
</dbReference>
<dbReference type="SMART" id="SM00387">
    <property type="entry name" value="HATPase_c"/>
    <property type="match status" value="1"/>
</dbReference>
<dbReference type="GO" id="GO:0000155">
    <property type="term" value="F:phosphorelay sensor kinase activity"/>
    <property type="evidence" value="ECO:0007669"/>
    <property type="project" value="InterPro"/>
</dbReference>
<dbReference type="CDD" id="cd00130">
    <property type="entry name" value="PAS"/>
    <property type="match status" value="2"/>
</dbReference>
<dbReference type="PANTHER" id="PTHR43304:SF1">
    <property type="entry name" value="PAC DOMAIN-CONTAINING PROTEIN"/>
    <property type="match status" value="1"/>
</dbReference>
<proteinExistence type="predicted"/>
<dbReference type="Gene3D" id="1.10.287.130">
    <property type="match status" value="1"/>
</dbReference>
<keyword evidence="5" id="KW-0418">Kinase</keyword>
<accession>A0A918N482</accession>
<dbReference type="SUPFAM" id="SSF55874">
    <property type="entry name" value="ATPase domain of HSP90 chaperone/DNA topoisomerase II/histidine kinase"/>
    <property type="match status" value="1"/>
</dbReference>
<dbReference type="PROSITE" id="PS50109">
    <property type="entry name" value="HIS_KIN"/>
    <property type="match status" value="1"/>
</dbReference>
<feature type="domain" description="PAS" evidence="8">
    <location>
        <begin position="173"/>
        <end position="243"/>
    </location>
</feature>
<evidence type="ECO:0000256" key="6">
    <source>
        <dbReference type="SAM" id="Coils"/>
    </source>
</evidence>
<dbReference type="InterPro" id="IPR000700">
    <property type="entry name" value="PAS-assoc_C"/>
</dbReference>
<evidence type="ECO:0000259" key="8">
    <source>
        <dbReference type="PROSITE" id="PS50112"/>
    </source>
</evidence>
<dbReference type="SMART" id="SM00086">
    <property type="entry name" value="PAC"/>
    <property type="match status" value="3"/>
</dbReference>
<evidence type="ECO:0000256" key="5">
    <source>
        <dbReference type="ARBA" id="ARBA00022777"/>
    </source>
</evidence>
<dbReference type="InterPro" id="IPR052162">
    <property type="entry name" value="Sensor_kinase/Photoreceptor"/>
</dbReference>